<keyword evidence="1" id="KW-0472">Membrane</keyword>
<name>A0AAW4WDI3_9FIRM</name>
<dbReference type="Pfam" id="PF17032">
    <property type="entry name" value="Zn_ribbon_15"/>
    <property type="match status" value="1"/>
</dbReference>
<accession>A0AAW4WDI3</accession>
<reference evidence="3" key="1">
    <citation type="submission" date="2021-10" db="EMBL/GenBank/DDBJ databases">
        <title>Anaerobic single-cell dispensing facilitates the cultivation of human gut bacteria.</title>
        <authorList>
            <person name="Afrizal A."/>
        </authorList>
    </citation>
    <scope>NUCLEOTIDE SEQUENCE</scope>
    <source>
        <strain evidence="3">CLA-AA-H204</strain>
    </source>
</reference>
<evidence type="ECO:0000313" key="3">
    <source>
        <dbReference type="EMBL" id="MCC2242826.1"/>
    </source>
</evidence>
<comment type="caution">
    <text evidence="3">The sequence shown here is derived from an EMBL/GenBank/DDBJ whole genome shotgun (WGS) entry which is preliminary data.</text>
</comment>
<proteinExistence type="predicted"/>
<gene>
    <name evidence="3" type="ORF">LKD47_11000</name>
</gene>
<keyword evidence="1" id="KW-1133">Transmembrane helix</keyword>
<dbReference type="InterPro" id="IPR031493">
    <property type="entry name" value="Zinc_ribbon_15"/>
</dbReference>
<keyword evidence="1" id="KW-0812">Transmembrane</keyword>
<feature type="domain" description="Zinc-ribbon 15" evidence="2">
    <location>
        <begin position="21"/>
        <end position="118"/>
    </location>
</feature>
<organism evidence="3 4">
    <name type="scientific">Roseburia amylophila</name>
    <dbReference type="NCBI Taxonomy" id="2981794"/>
    <lineage>
        <taxon>Bacteria</taxon>
        <taxon>Bacillati</taxon>
        <taxon>Bacillota</taxon>
        <taxon>Clostridia</taxon>
        <taxon>Lachnospirales</taxon>
        <taxon>Lachnospiraceae</taxon>
        <taxon>Roseburia</taxon>
    </lineage>
</organism>
<dbReference type="AlphaFoldDB" id="A0AAW4WDI3"/>
<sequence length="121" mass="14219">MFFIMGISNGEKKLAFDQLEICNCCGKYGHLEVYMTYMFFSFFFIPLFKWNRHYYVRMNCCNATTEISADLGKAIARGEVTKIPLDTLHFGRYENRMKHCSYCGFTTEEDFQYCPKCGRAL</sequence>
<dbReference type="RefSeq" id="WP_227710480.1">
    <property type="nucleotide sequence ID" value="NZ_JAJEQW010000012.1"/>
</dbReference>
<feature type="transmembrane region" description="Helical" evidence="1">
    <location>
        <begin position="33"/>
        <end position="50"/>
    </location>
</feature>
<protein>
    <submittedName>
        <fullName evidence="3">Zinc ribbon domain-containing protein</fullName>
    </submittedName>
</protein>
<evidence type="ECO:0000259" key="2">
    <source>
        <dbReference type="Pfam" id="PF17032"/>
    </source>
</evidence>
<dbReference type="EMBL" id="JAJEQW010000012">
    <property type="protein sequence ID" value="MCC2242826.1"/>
    <property type="molecule type" value="Genomic_DNA"/>
</dbReference>
<dbReference type="Proteomes" id="UP001198893">
    <property type="component" value="Unassembled WGS sequence"/>
</dbReference>
<evidence type="ECO:0000256" key="1">
    <source>
        <dbReference type="SAM" id="Phobius"/>
    </source>
</evidence>
<evidence type="ECO:0000313" key="4">
    <source>
        <dbReference type="Proteomes" id="UP001198893"/>
    </source>
</evidence>